<dbReference type="Proteomes" id="UP000609726">
    <property type="component" value="Unassembled WGS sequence"/>
</dbReference>
<feature type="region of interest" description="Disordered" evidence="1">
    <location>
        <begin position="1"/>
        <end position="22"/>
    </location>
</feature>
<dbReference type="EMBL" id="WHJH01000009">
    <property type="protein sequence ID" value="NHZ89534.1"/>
    <property type="molecule type" value="Genomic_DNA"/>
</dbReference>
<evidence type="ECO:0000313" key="2">
    <source>
        <dbReference type="EMBL" id="NHZ89534.1"/>
    </source>
</evidence>
<keyword evidence="3" id="KW-1185">Reference proteome</keyword>
<evidence type="ECO:0000256" key="1">
    <source>
        <dbReference type="SAM" id="MobiDB-lite"/>
    </source>
</evidence>
<comment type="caution">
    <text evidence="2">The sequence shown here is derived from an EMBL/GenBank/DDBJ whole genome shotgun (WGS) entry which is preliminary data.</text>
</comment>
<name>A0ABX0NRY1_9BURK</name>
<protein>
    <submittedName>
        <fullName evidence="2">Uncharacterized protein</fullName>
    </submittedName>
</protein>
<organism evidence="2 3">
    <name type="scientific">Massilia mucilaginosa</name>
    <dbReference type="NCBI Taxonomy" id="2609282"/>
    <lineage>
        <taxon>Bacteria</taxon>
        <taxon>Pseudomonadati</taxon>
        <taxon>Pseudomonadota</taxon>
        <taxon>Betaproteobacteria</taxon>
        <taxon>Burkholderiales</taxon>
        <taxon>Oxalobacteraceae</taxon>
        <taxon>Telluria group</taxon>
        <taxon>Massilia</taxon>
    </lineage>
</organism>
<reference evidence="2 3" key="1">
    <citation type="submission" date="2019-10" db="EMBL/GenBank/DDBJ databases">
        <title>Taxonomy of Antarctic Massilia spp.: description of Massilia rubra sp. nov., Massilia aquatica sp. nov., Massilia mucilaginosa sp. nov., Massilia frigida sp. nov. isolated from streams, lakes and regoliths.</title>
        <authorList>
            <person name="Holochova P."/>
            <person name="Sedlacek I."/>
            <person name="Kralova S."/>
            <person name="Maslanova I."/>
            <person name="Busse H.-J."/>
            <person name="Stankova E."/>
            <person name="Vrbovska V."/>
            <person name="Kovarovic V."/>
            <person name="Bartak M."/>
            <person name="Svec P."/>
            <person name="Pantucek R."/>
        </authorList>
    </citation>
    <scope>NUCLEOTIDE SEQUENCE [LARGE SCALE GENOMIC DNA]</scope>
    <source>
        <strain evidence="2 3">CCM 8733</strain>
    </source>
</reference>
<sequence length="75" mass="8236">MKKHTRDGHVEQSVSDTPIPRRSKIAPAVDLEVELARARAYLAANRADFLVRSAKARLALPDCEITVMAGPVPEE</sequence>
<accession>A0ABX0NRY1</accession>
<gene>
    <name evidence="2" type="ORF">F2P45_10980</name>
</gene>
<evidence type="ECO:0000313" key="3">
    <source>
        <dbReference type="Proteomes" id="UP000609726"/>
    </source>
</evidence>
<proteinExistence type="predicted"/>
<dbReference type="RefSeq" id="WP_166874169.1">
    <property type="nucleotide sequence ID" value="NZ_WHJH01000009.1"/>
</dbReference>